<dbReference type="AlphaFoldDB" id="A0A821XUT0"/>
<gene>
    <name evidence="1" type="ORF">KIK155_LOCUS24717</name>
    <name evidence="2" type="ORF">TOA249_LOCUS33853</name>
</gene>
<accession>A0A821XUT0</accession>
<proteinExistence type="predicted"/>
<sequence>NCSVLVSPQDCTAAYPNGWYRIQSTSYGTTITTTPPTSLCHCGAQWAGWWNGILPTTPGQTASASLCYWGSSSNTCWYSLPGTNATNCNGYYVYYLGLYTNCFNNMRFCTTF</sequence>
<dbReference type="EMBL" id="CAJOBS010013071">
    <property type="protein sequence ID" value="CAF4950637.1"/>
    <property type="molecule type" value="Genomic_DNA"/>
</dbReference>
<evidence type="ECO:0000313" key="2">
    <source>
        <dbReference type="EMBL" id="CAF4950637.1"/>
    </source>
</evidence>
<evidence type="ECO:0000313" key="1">
    <source>
        <dbReference type="EMBL" id="CAF3671683.1"/>
    </source>
</evidence>
<feature type="non-terminal residue" evidence="2">
    <location>
        <position position="1"/>
    </location>
</feature>
<evidence type="ECO:0000313" key="3">
    <source>
        <dbReference type="Proteomes" id="UP000663838"/>
    </source>
</evidence>
<dbReference type="Proteomes" id="UP000663865">
    <property type="component" value="Unassembled WGS sequence"/>
</dbReference>
<organism evidence="2 3">
    <name type="scientific">Rotaria socialis</name>
    <dbReference type="NCBI Taxonomy" id="392032"/>
    <lineage>
        <taxon>Eukaryota</taxon>
        <taxon>Metazoa</taxon>
        <taxon>Spiralia</taxon>
        <taxon>Gnathifera</taxon>
        <taxon>Rotifera</taxon>
        <taxon>Eurotatoria</taxon>
        <taxon>Bdelloidea</taxon>
        <taxon>Philodinida</taxon>
        <taxon>Philodinidae</taxon>
        <taxon>Rotaria</taxon>
    </lineage>
</organism>
<reference evidence="2" key="1">
    <citation type="submission" date="2021-02" db="EMBL/GenBank/DDBJ databases">
        <authorList>
            <person name="Nowell W R."/>
        </authorList>
    </citation>
    <scope>NUCLEOTIDE SEQUENCE</scope>
</reference>
<comment type="caution">
    <text evidence="2">The sequence shown here is derived from an EMBL/GenBank/DDBJ whole genome shotgun (WGS) entry which is preliminary data.</text>
</comment>
<dbReference type="Proteomes" id="UP000663838">
    <property type="component" value="Unassembled WGS sequence"/>
</dbReference>
<name>A0A821XUT0_9BILA</name>
<dbReference type="EMBL" id="CAJNYV010004425">
    <property type="protein sequence ID" value="CAF3671683.1"/>
    <property type="molecule type" value="Genomic_DNA"/>
</dbReference>
<protein>
    <submittedName>
        <fullName evidence="2">Uncharacterized protein</fullName>
    </submittedName>
</protein>